<dbReference type="STRING" id="1328313.DS2_10287"/>
<keyword evidence="4" id="KW-1185">Reference proteome</keyword>
<evidence type="ECO:0000256" key="1">
    <source>
        <dbReference type="ARBA" id="ARBA00023015"/>
    </source>
</evidence>
<comment type="caution">
    <text evidence="3">The sequence shown here is derived from an EMBL/GenBank/DDBJ whole genome shotgun (WGS) entry which is preliminary data.</text>
</comment>
<dbReference type="AlphaFoldDB" id="W7QD37"/>
<dbReference type="InterPro" id="IPR053721">
    <property type="entry name" value="Fimbrial_Adhesin_Reg"/>
</dbReference>
<dbReference type="InterPro" id="IPR004356">
    <property type="entry name" value="Adhesin_operon_reg_prot"/>
</dbReference>
<sequence>MNYLVQGNESAARLELLLKLTKIESEDIKAALHDHLVRGFKASHAAHINNVQQQNFVRAYKKLNSIAQIVEQIKELDWAHFKKQI</sequence>
<accession>W7QD37</accession>
<dbReference type="EMBL" id="ARZY01000018">
    <property type="protein sequence ID" value="EWH09831.1"/>
    <property type="molecule type" value="Genomic_DNA"/>
</dbReference>
<dbReference type="GO" id="GO:0006355">
    <property type="term" value="P:regulation of DNA-templated transcription"/>
    <property type="evidence" value="ECO:0007669"/>
    <property type="project" value="InterPro"/>
</dbReference>
<organism evidence="3 4">
    <name type="scientific">Catenovulum agarivorans DS-2</name>
    <dbReference type="NCBI Taxonomy" id="1328313"/>
    <lineage>
        <taxon>Bacteria</taxon>
        <taxon>Pseudomonadati</taxon>
        <taxon>Pseudomonadota</taxon>
        <taxon>Gammaproteobacteria</taxon>
        <taxon>Alteromonadales</taxon>
        <taxon>Alteromonadaceae</taxon>
        <taxon>Catenovulum</taxon>
    </lineage>
</organism>
<evidence type="ECO:0000313" key="3">
    <source>
        <dbReference type="EMBL" id="EWH09831.1"/>
    </source>
</evidence>
<proteinExistence type="predicted"/>
<evidence type="ECO:0000256" key="2">
    <source>
        <dbReference type="ARBA" id="ARBA00023163"/>
    </source>
</evidence>
<dbReference type="RefSeq" id="WP_035014681.1">
    <property type="nucleotide sequence ID" value="NZ_ARZY01000018.1"/>
</dbReference>
<keyword evidence="2" id="KW-0804">Transcription</keyword>
<dbReference type="Pfam" id="PF03333">
    <property type="entry name" value="PapB"/>
    <property type="match status" value="1"/>
</dbReference>
<dbReference type="eggNOG" id="ENOG5032WWC">
    <property type="taxonomic scope" value="Bacteria"/>
</dbReference>
<reference evidence="3 4" key="1">
    <citation type="journal article" date="2014" name="Genome Announc.">
        <title>Draft Genome Sequence of the Agar-Degrading Bacterium Catenovulum sp. Strain DS-2, Isolated from Intestines of Haliotis diversicolor.</title>
        <authorList>
            <person name="Shan D."/>
            <person name="Li X."/>
            <person name="Gu Z."/>
            <person name="Wei G."/>
            <person name="Gao Z."/>
            <person name="Shao Z."/>
        </authorList>
    </citation>
    <scope>NUCLEOTIDE SEQUENCE [LARGE SCALE GENOMIC DNA]</scope>
    <source>
        <strain evidence="3 4">DS-2</strain>
    </source>
</reference>
<protein>
    <recommendedName>
        <fullName evidence="5">Adhesin biosynthesis transcription regulatory protein</fullName>
    </recommendedName>
</protein>
<dbReference type="OrthoDB" id="6309766at2"/>
<evidence type="ECO:0008006" key="5">
    <source>
        <dbReference type="Google" id="ProtNLM"/>
    </source>
</evidence>
<keyword evidence="1" id="KW-0805">Transcription regulation</keyword>
<evidence type="ECO:0000313" key="4">
    <source>
        <dbReference type="Proteomes" id="UP000019276"/>
    </source>
</evidence>
<gene>
    <name evidence="3" type="ORF">DS2_10287</name>
</gene>
<dbReference type="Proteomes" id="UP000019276">
    <property type="component" value="Unassembled WGS sequence"/>
</dbReference>
<dbReference type="Gene3D" id="1.10.10.2690">
    <property type="match status" value="1"/>
</dbReference>
<name>W7QD37_9ALTE</name>